<feature type="transmembrane region" description="Helical" evidence="1">
    <location>
        <begin position="171"/>
        <end position="195"/>
    </location>
</feature>
<dbReference type="AlphaFoldDB" id="A0A4Q7LVZ4"/>
<protein>
    <submittedName>
        <fullName evidence="2">Uncharacterized protein</fullName>
    </submittedName>
</protein>
<organism evidence="2 3">
    <name type="scientific">Microcella putealis</name>
    <dbReference type="NCBI Taxonomy" id="337005"/>
    <lineage>
        <taxon>Bacteria</taxon>
        <taxon>Bacillati</taxon>
        <taxon>Actinomycetota</taxon>
        <taxon>Actinomycetes</taxon>
        <taxon>Micrococcales</taxon>
        <taxon>Microbacteriaceae</taxon>
        <taxon>Microcella</taxon>
    </lineage>
</organism>
<gene>
    <name evidence="2" type="ORF">EV141_0443</name>
</gene>
<feature type="transmembrane region" description="Helical" evidence="1">
    <location>
        <begin position="215"/>
        <end position="237"/>
    </location>
</feature>
<feature type="transmembrane region" description="Helical" evidence="1">
    <location>
        <begin position="244"/>
        <end position="266"/>
    </location>
</feature>
<name>A0A4Q7LVZ4_9MICO</name>
<dbReference type="Proteomes" id="UP000293519">
    <property type="component" value="Unassembled WGS sequence"/>
</dbReference>
<evidence type="ECO:0000313" key="3">
    <source>
        <dbReference type="Proteomes" id="UP000293519"/>
    </source>
</evidence>
<keyword evidence="3" id="KW-1185">Reference proteome</keyword>
<dbReference type="InterPro" id="IPR047928">
    <property type="entry name" value="Perm_prefix_1"/>
</dbReference>
<keyword evidence="1" id="KW-1133">Transmembrane helix</keyword>
<dbReference type="RefSeq" id="WP_130484332.1">
    <property type="nucleotide sequence ID" value="NZ_SGWW01000001.1"/>
</dbReference>
<accession>A0A4Q7LVZ4</accession>
<keyword evidence="1" id="KW-0472">Membrane</keyword>
<feature type="transmembrane region" description="Helical" evidence="1">
    <location>
        <begin position="88"/>
        <end position="107"/>
    </location>
</feature>
<feature type="transmembrane region" description="Helical" evidence="1">
    <location>
        <begin position="119"/>
        <end position="144"/>
    </location>
</feature>
<reference evidence="2 3" key="1">
    <citation type="journal article" date="2015" name="Stand. Genomic Sci.">
        <title>Genomic Encyclopedia of Bacterial and Archaeal Type Strains, Phase III: the genomes of soil and plant-associated and newly described type strains.</title>
        <authorList>
            <person name="Whitman W.B."/>
            <person name="Woyke T."/>
            <person name="Klenk H.P."/>
            <person name="Zhou Y."/>
            <person name="Lilburn T.G."/>
            <person name="Beck B.J."/>
            <person name="De Vos P."/>
            <person name="Vandamme P."/>
            <person name="Eisen J.A."/>
            <person name="Garrity G."/>
            <person name="Hugenholtz P."/>
            <person name="Kyrpides N.C."/>
        </authorList>
    </citation>
    <scope>NUCLEOTIDE SEQUENCE [LARGE SCALE GENOMIC DNA]</scope>
    <source>
        <strain evidence="2 3">CV2</strain>
    </source>
</reference>
<comment type="caution">
    <text evidence="2">The sequence shown here is derived from an EMBL/GenBank/DDBJ whole genome shotgun (WGS) entry which is preliminary data.</text>
</comment>
<proteinExistence type="predicted"/>
<dbReference type="NCBIfam" id="NF038403">
    <property type="entry name" value="perm_prefix_1"/>
    <property type="match status" value="1"/>
</dbReference>
<dbReference type="OrthoDB" id="3171769at2"/>
<evidence type="ECO:0000256" key="1">
    <source>
        <dbReference type="SAM" id="Phobius"/>
    </source>
</evidence>
<evidence type="ECO:0000313" key="2">
    <source>
        <dbReference type="EMBL" id="RZS59225.1"/>
    </source>
</evidence>
<feature type="transmembrane region" description="Helical" evidence="1">
    <location>
        <begin position="294"/>
        <end position="318"/>
    </location>
</feature>
<dbReference type="EMBL" id="SGWW01000001">
    <property type="protein sequence ID" value="RZS59225.1"/>
    <property type="molecule type" value="Genomic_DNA"/>
</dbReference>
<keyword evidence="1" id="KW-0812">Transmembrane</keyword>
<sequence length="330" mass="34658">MTTPTLTERYIAAVVRRIPEAKRDDVANELRASLADDIDARVAAGEPEAAAERTAITTLGDPDRFAASLTGSPLHLIGPALYFDWRRLIVLLLGILLPIVAGAVVLAETLTGSAPVDTVLAAGGVMVNTAIGIAFWVTVVFAVIERTAAGSRPLVAWSPDDLPATDARPQVGVSVLIGGVLGLVLVSGLLVAQLVLPLLRDGDGDPIPVLAPELWSWWIPYLLLVLVAELVFAIVLYRRRVWTVGLAVGNIVLSMAFAVPVIALILTDAVINPAFSAELLARPELAGIDLDETWNVFAVTVAVVIGVVSAAESADGVLKAARASRGRGVR</sequence>